<feature type="domain" description="Galectin" evidence="3">
    <location>
        <begin position="17"/>
        <end position="148"/>
    </location>
</feature>
<name>A0ABM0S3D5_GALVR</name>
<dbReference type="SMART" id="SM00908">
    <property type="entry name" value="Gal-bind_lectin"/>
    <property type="match status" value="2"/>
</dbReference>
<reference evidence="5" key="1">
    <citation type="submission" date="2025-08" db="UniProtKB">
        <authorList>
            <consortium name="RefSeq"/>
        </authorList>
    </citation>
    <scope>IDENTIFICATION</scope>
</reference>
<dbReference type="PANTHER" id="PTHR11346">
    <property type="entry name" value="GALECTIN"/>
    <property type="match status" value="1"/>
</dbReference>
<evidence type="ECO:0000256" key="2">
    <source>
        <dbReference type="RuleBase" id="RU102079"/>
    </source>
</evidence>
<evidence type="ECO:0000313" key="4">
    <source>
        <dbReference type="Proteomes" id="UP000694923"/>
    </source>
</evidence>
<proteinExistence type="predicted"/>
<dbReference type="SUPFAM" id="SSF49899">
    <property type="entry name" value="Concanavalin A-like lectins/glucanases"/>
    <property type="match status" value="2"/>
</dbReference>
<gene>
    <name evidence="5" type="primary">LGALS9</name>
</gene>
<dbReference type="InterPro" id="IPR013320">
    <property type="entry name" value="ConA-like_dom_sf"/>
</dbReference>
<dbReference type="InterPro" id="IPR001079">
    <property type="entry name" value="Galectin_CRD"/>
</dbReference>
<evidence type="ECO:0000256" key="1">
    <source>
        <dbReference type="ARBA" id="ARBA00022734"/>
    </source>
</evidence>
<dbReference type="PROSITE" id="PS51304">
    <property type="entry name" value="GALECTIN"/>
    <property type="match status" value="2"/>
</dbReference>
<dbReference type="SMART" id="SM00276">
    <property type="entry name" value="GLECT"/>
    <property type="match status" value="2"/>
</dbReference>
<protein>
    <recommendedName>
        <fullName evidence="2">Galectin</fullName>
    </recommendedName>
</protein>
<keyword evidence="4" id="KW-1185">Reference proteome</keyword>
<accession>A0ABM0S3D5</accession>
<keyword evidence="1 2" id="KW-0430">Lectin</keyword>
<evidence type="ECO:0000313" key="5">
    <source>
        <dbReference type="RefSeq" id="XP_008587376.1"/>
    </source>
</evidence>
<dbReference type="Gene3D" id="2.60.120.200">
    <property type="match status" value="2"/>
</dbReference>
<dbReference type="GeneID" id="103604579"/>
<dbReference type="Pfam" id="PF00337">
    <property type="entry name" value="Gal-bind_lectin"/>
    <property type="match status" value="2"/>
</dbReference>
<organism evidence="4 5">
    <name type="scientific">Galeopterus variegatus</name>
    <name type="common">Malayan flying lemur</name>
    <name type="synonym">Cynocephalus variegatus</name>
    <dbReference type="NCBI Taxonomy" id="482537"/>
    <lineage>
        <taxon>Eukaryota</taxon>
        <taxon>Metazoa</taxon>
        <taxon>Chordata</taxon>
        <taxon>Craniata</taxon>
        <taxon>Vertebrata</taxon>
        <taxon>Euteleostomi</taxon>
        <taxon>Mammalia</taxon>
        <taxon>Eutheria</taxon>
        <taxon>Euarchontoglires</taxon>
        <taxon>Dermoptera</taxon>
        <taxon>Cynocephalidae</taxon>
        <taxon>Galeopterus</taxon>
    </lineage>
</organism>
<evidence type="ECO:0000259" key="3">
    <source>
        <dbReference type="PROSITE" id="PS51304"/>
    </source>
</evidence>
<dbReference type="Proteomes" id="UP000694923">
    <property type="component" value="Unplaced"/>
</dbReference>
<feature type="domain" description="Galectin" evidence="3">
    <location>
        <begin position="258"/>
        <end position="385"/>
    </location>
</feature>
<sequence length="385" mass="42875">MAFYGTQAPYLNPIVPFSGSIQGGLQAGLQIIVNGNVLNSSETRFAVNLQTDSSGDDIAFHFNPRFEDGGYVVCNTKQKGRWGPEERKMKMPFQKGKPFKLCFLVQSSEFKVTVNGSFFVQYAHRIPYHRVKNISVIGFVQLFDISFQNISAAHVQPAFSVARFPKPVCFPPRHKGRKPKIQTFTHNVQDAPGQMFPNPVIPPMACFNTIYVSGFLGGRGRGFVCAGQAGEGRIPLVQQLLWLQLFHLSPSSQQPMPFCTSIPGGLYPSKSIVVGGTVLPHAQRFHINLNSGNDIAFHLNPRFNENNVVCNTQINGSWGSEERRPQQIPFGRGQAFLVCITCEGHCFKVAVDGQHLFEYYHRLKNLPAINNLEVAGDIQLTYVRT</sequence>
<dbReference type="PANTHER" id="PTHR11346:SF80">
    <property type="entry name" value="GALECTIN-9C"/>
    <property type="match status" value="1"/>
</dbReference>
<dbReference type="InterPro" id="IPR044156">
    <property type="entry name" value="Galectin-like"/>
</dbReference>
<dbReference type="CDD" id="cd00070">
    <property type="entry name" value="GLECT"/>
    <property type="match status" value="2"/>
</dbReference>
<dbReference type="RefSeq" id="XP_008587376.1">
    <property type="nucleotide sequence ID" value="XM_008589154.1"/>
</dbReference>